<keyword evidence="1" id="KW-0732">Signal</keyword>
<sequence length="248" mass="26492">MTRSTRKPYRADFTRAPLAPLTLSLATALVAGAAATAALPARAGTLFGGANFAGGGERSEYVGVSASWLPVPYLTQKLVASDYHYSYGSNGTTVSVNGQAAEAALGLQKGWETGWVEATAGARYRYNRVSPEGADNRNDGGEWGLALTVLGQQEYAHRWLVNGIGSYTFGPQAYWARGRVMYKVFGKAWAGVELIKHGDPFYHSTQGGLVLTGIPLTQTLNLGFFTGVKKTSGVSRAFYGGLEISKFF</sequence>
<evidence type="ECO:0000313" key="3">
    <source>
        <dbReference type="Proteomes" id="UP000255165"/>
    </source>
</evidence>
<evidence type="ECO:0000313" key="2">
    <source>
        <dbReference type="EMBL" id="RDK08347.1"/>
    </source>
</evidence>
<proteinExistence type="predicted"/>
<gene>
    <name evidence="2" type="ORF">DN412_21140</name>
</gene>
<evidence type="ECO:0000256" key="1">
    <source>
        <dbReference type="SAM" id="SignalP"/>
    </source>
</evidence>
<name>A0A370NRV9_9BURK</name>
<organism evidence="2 3">
    <name type="scientific">Cupriavidus lacunae</name>
    <dbReference type="NCBI Taxonomy" id="2666307"/>
    <lineage>
        <taxon>Bacteria</taxon>
        <taxon>Pseudomonadati</taxon>
        <taxon>Pseudomonadota</taxon>
        <taxon>Betaproteobacteria</taxon>
        <taxon>Burkholderiales</taxon>
        <taxon>Burkholderiaceae</taxon>
        <taxon>Cupriavidus</taxon>
    </lineage>
</organism>
<dbReference type="AlphaFoldDB" id="A0A370NRV9"/>
<reference evidence="3" key="1">
    <citation type="submission" date="2018-06" db="EMBL/GenBank/DDBJ databases">
        <authorList>
            <person name="Feng T."/>
            <person name="Jeon C.O."/>
        </authorList>
    </citation>
    <scope>NUCLEOTIDE SEQUENCE [LARGE SCALE GENOMIC DNA]</scope>
    <source>
        <strain evidence="3">S23</strain>
    </source>
</reference>
<accession>A0A370NRV9</accession>
<dbReference type="EMBL" id="QKWJ01000027">
    <property type="protein sequence ID" value="RDK08347.1"/>
    <property type="molecule type" value="Genomic_DNA"/>
</dbReference>
<keyword evidence="3" id="KW-1185">Reference proteome</keyword>
<dbReference type="Proteomes" id="UP000255165">
    <property type="component" value="Unassembled WGS sequence"/>
</dbReference>
<dbReference type="Pfam" id="PF17036">
    <property type="entry name" value="CBP_BcsS"/>
    <property type="match status" value="1"/>
</dbReference>
<feature type="signal peptide" evidence="1">
    <location>
        <begin position="1"/>
        <end position="43"/>
    </location>
</feature>
<comment type="caution">
    <text evidence="2">The sequence shown here is derived from an EMBL/GenBank/DDBJ whole genome shotgun (WGS) entry which is preliminary data.</text>
</comment>
<feature type="chain" id="PRO_5016745678" evidence="1">
    <location>
        <begin position="44"/>
        <end position="248"/>
    </location>
</feature>
<dbReference type="RefSeq" id="WP_115213371.1">
    <property type="nucleotide sequence ID" value="NZ_QKWJ01000027.1"/>
</dbReference>
<dbReference type="InterPro" id="IPR031485">
    <property type="entry name" value="CBP_BcsS"/>
</dbReference>
<protein>
    <submittedName>
        <fullName evidence="2">Cellulose biosynthesis protein BcsS</fullName>
    </submittedName>
</protein>